<dbReference type="EMBL" id="MN740233">
    <property type="protein sequence ID" value="QHT95009.1"/>
    <property type="molecule type" value="Genomic_DNA"/>
</dbReference>
<feature type="transmembrane region" description="Helical" evidence="1">
    <location>
        <begin position="58"/>
        <end position="77"/>
    </location>
</feature>
<evidence type="ECO:0000256" key="1">
    <source>
        <dbReference type="SAM" id="Phobius"/>
    </source>
</evidence>
<feature type="transmembrane region" description="Helical" evidence="1">
    <location>
        <begin position="7"/>
        <end position="27"/>
    </location>
</feature>
<accession>A0A6C0AKY1</accession>
<protein>
    <submittedName>
        <fullName evidence="2">Uncharacterized protein</fullName>
    </submittedName>
</protein>
<keyword evidence="1" id="KW-1133">Transmembrane helix</keyword>
<sequence length="145" mass="16519">MEINKAIVACDMGNSLGMAGLAVILFFNNLKGYDLYIVMYLIIGIALYTIGRAIDKPLLIEIYHYMLAIIFAAIPIISFNKELLNWHLLFIIFTLGTRKAFRGCIVRQAESNEAITDTNFTRKFNWDLIFPMLGVASVTKLYVYH</sequence>
<keyword evidence="1" id="KW-0472">Membrane</keyword>
<evidence type="ECO:0000313" key="3">
    <source>
        <dbReference type="EMBL" id="QHT95009.1"/>
    </source>
</evidence>
<dbReference type="EMBL" id="MN740680">
    <property type="protein sequence ID" value="QHS80449.1"/>
    <property type="molecule type" value="Genomic_DNA"/>
</dbReference>
<reference evidence="2" key="1">
    <citation type="journal article" date="2020" name="Nature">
        <title>Giant virus diversity and host interactions through global metagenomics.</title>
        <authorList>
            <person name="Schulz F."/>
            <person name="Roux S."/>
            <person name="Paez-Espino D."/>
            <person name="Jungbluth S."/>
            <person name="Walsh D.A."/>
            <person name="Denef V.J."/>
            <person name="McMahon K.D."/>
            <person name="Konstantinidis K.T."/>
            <person name="Eloe-Fadrosh E.A."/>
            <person name="Kyrpides N.C."/>
            <person name="Woyke T."/>
        </authorList>
    </citation>
    <scope>NUCLEOTIDE SEQUENCE</scope>
    <source>
        <strain evidence="3">GVMAG-M-3300024261-37</strain>
        <strain evidence="2">GVMAG-S-1039698-54</strain>
    </source>
</reference>
<organism evidence="2">
    <name type="scientific">viral metagenome</name>
    <dbReference type="NCBI Taxonomy" id="1070528"/>
    <lineage>
        <taxon>unclassified sequences</taxon>
        <taxon>metagenomes</taxon>
        <taxon>organismal metagenomes</taxon>
    </lineage>
</organism>
<evidence type="ECO:0000313" key="2">
    <source>
        <dbReference type="EMBL" id="QHS80449.1"/>
    </source>
</evidence>
<name>A0A6C0AKY1_9ZZZZ</name>
<keyword evidence="1" id="KW-0812">Transmembrane</keyword>
<proteinExistence type="predicted"/>
<dbReference type="AlphaFoldDB" id="A0A6C0AKY1"/>
<feature type="transmembrane region" description="Helical" evidence="1">
    <location>
        <begin position="33"/>
        <end position="51"/>
    </location>
</feature>